<proteinExistence type="predicted"/>
<dbReference type="InterPro" id="IPR050428">
    <property type="entry name" value="TCS_sensor_his_kinase"/>
</dbReference>
<dbReference type="GO" id="GO:0004673">
    <property type="term" value="F:protein histidine kinase activity"/>
    <property type="evidence" value="ECO:0007669"/>
    <property type="project" value="UniProtKB-EC"/>
</dbReference>
<evidence type="ECO:0000259" key="11">
    <source>
        <dbReference type="PROSITE" id="PS50109"/>
    </source>
</evidence>
<dbReference type="InterPro" id="IPR036890">
    <property type="entry name" value="HATPase_C_sf"/>
</dbReference>
<evidence type="ECO:0000256" key="2">
    <source>
        <dbReference type="ARBA" id="ARBA00004370"/>
    </source>
</evidence>
<keyword evidence="13" id="KW-1185">Reference proteome</keyword>
<name>A0A1I6MX76_9RHOB</name>
<feature type="domain" description="Histidine kinase" evidence="11">
    <location>
        <begin position="241"/>
        <end position="445"/>
    </location>
</feature>
<evidence type="ECO:0000313" key="12">
    <source>
        <dbReference type="EMBL" id="SFS20315.1"/>
    </source>
</evidence>
<keyword evidence="4" id="KW-0597">Phosphoprotein</keyword>
<evidence type="ECO:0000256" key="3">
    <source>
        <dbReference type="ARBA" id="ARBA00012438"/>
    </source>
</evidence>
<keyword evidence="7 12" id="KW-0418">Kinase</keyword>
<evidence type="ECO:0000256" key="1">
    <source>
        <dbReference type="ARBA" id="ARBA00000085"/>
    </source>
</evidence>
<evidence type="ECO:0000256" key="7">
    <source>
        <dbReference type="ARBA" id="ARBA00022777"/>
    </source>
</evidence>
<protein>
    <recommendedName>
        <fullName evidence="3">histidine kinase</fullName>
        <ecNumber evidence="3">2.7.13.3</ecNumber>
    </recommendedName>
</protein>
<dbReference type="GO" id="GO:0005886">
    <property type="term" value="C:plasma membrane"/>
    <property type="evidence" value="ECO:0007669"/>
    <property type="project" value="TreeGrafter"/>
</dbReference>
<sequence>MRSLRARAVTAGVIWAVITIVLGLAGLTTYLTSQSEARFIELLQTRHTQALVAVANSASSPEQIARAIGDPVYQRPFSGQYWQAESLDGDLIVSPSLVDGLLPLPPDQFEGPGTQEIVTPDGEELMIIGQWLTMDDGESWYVQVASSLETLRQDEAVLRQSLFFAFVIVAVIAVVGALVQVAAMLQPLNALRADVAARWEHEEGLQVTGYPVEVAPLVNDINGLLERNRDIIKGSRKQAADLAHAIKTPAAIMRNELEQLQVAGRDVTDALAALDRLDAQLQRSLARMRADGGDSSVGVITNLDTSLGRMQRAFTALARNAGRQFSADVPEGLRVRMDQSDLEEVIGNILDNAMKWSNSAFRLEAERTDDPAVRIIISDDGPGVPEEELGSVLRSGERLDQSKPGTGLGLAIASDLVTAYGGTIALGRSEDLGGLMVSLNLPVPGGPKLAKST</sequence>
<evidence type="ECO:0000256" key="9">
    <source>
        <dbReference type="ARBA" id="ARBA00023136"/>
    </source>
</evidence>
<evidence type="ECO:0000256" key="8">
    <source>
        <dbReference type="ARBA" id="ARBA00022989"/>
    </source>
</evidence>
<feature type="transmembrane region" description="Helical" evidence="10">
    <location>
        <begin position="12"/>
        <end position="31"/>
    </location>
</feature>
<organism evidence="12 13">
    <name type="scientific">Yoonia litorea</name>
    <dbReference type="NCBI Taxonomy" id="1123755"/>
    <lineage>
        <taxon>Bacteria</taxon>
        <taxon>Pseudomonadati</taxon>
        <taxon>Pseudomonadota</taxon>
        <taxon>Alphaproteobacteria</taxon>
        <taxon>Rhodobacterales</taxon>
        <taxon>Paracoccaceae</taxon>
        <taxon>Yoonia</taxon>
    </lineage>
</organism>
<dbReference type="SMART" id="SM00387">
    <property type="entry name" value="HATPase_c"/>
    <property type="match status" value="1"/>
</dbReference>
<dbReference type="InterPro" id="IPR005467">
    <property type="entry name" value="His_kinase_dom"/>
</dbReference>
<dbReference type="STRING" id="1123755.SAMN05444714_2580"/>
<dbReference type="EMBL" id="FOZM01000002">
    <property type="protein sequence ID" value="SFS20315.1"/>
    <property type="molecule type" value="Genomic_DNA"/>
</dbReference>
<comment type="subcellular location">
    <subcellularLocation>
        <location evidence="2">Membrane</location>
    </subcellularLocation>
</comment>
<dbReference type="RefSeq" id="WP_090209150.1">
    <property type="nucleotide sequence ID" value="NZ_FOZM01000002.1"/>
</dbReference>
<keyword evidence="9 10" id="KW-0472">Membrane</keyword>
<accession>A0A1I6MX76</accession>
<keyword evidence="5" id="KW-0808">Transferase</keyword>
<dbReference type="Pfam" id="PF02518">
    <property type="entry name" value="HATPase_c"/>
    <property type="match status" value="1"/>
</dbReference>
<feature type="transmembrane region" description="Helical" evidence="10">
    <location>
        <begin position="162"/>
        <end position="185"/>
    </location>
</feature>
<reference evidence="12 13" key="1">
    <citation type="submission" date="2016-10" db="EMBL/GenBank/DDBJ databases">
        <authorList>
            <person name="de Groot N.N."/>
        </authorList>
    </citation>
    <scope>NUCLEOTIDE SEQUENCE [LARGE SCALE GENOMIC DNA]</scope>
    <source>
        <strain evidence="12 13">DSM 29433</strain>
    </source>
</reference>
<evidence type="ECO:0000256" key="5">
    <source>
        <dbReference type="ARBA" id="ARBA00022679"/>
    </source>
</evidence>
<evidence type="ECO:0000256" key="6">
    <source>
        <dbReference type="ARBA" id="ARBA00022692"/>
    </source>
</evidence>
<dbReference type="OrthoDB" id="9815202at2"/>
<dbReference type="EC" id="2.7.13.3" evidence="3"/>
<evidence type="ECO:0000256" key="4">
    <source>
        <dbReference type="ARBA" id="ARBA00022553"/>
    </source>
</evidence>
<gene>
    <name evidence="12" type="ORF">SAMN05444714_2580</name>
</gene>
<keyword evidence="8 10" id="KW-1133">Transmembrane helix</keyword>
<dbReference type="GO" id="GO:0000160">
    <property type="term" value="P:phosphorelay signal transduction system"/>
    <property type="evidence" value="ECO:0007669"/>
    <property type="project" value="TreeGrafter"/>
</dbReference>
<comment type="catalytic activity">
    <reaction evidence="1">
        <text>ATP + protein L-histidine = ADP + protein N-phospho-L-histidine.</text>
        <dbReference type="EC" id="2.7.13.3"/>
    </reaction>
</comment>
<dbReference type="PRINTS" id="PR00344">
    <property type="entry name" value="BCTRLSENSOR"/>
</dbReference>
<dbReference type="Proteomes" id="UP000198926">
    <property type="component" value="Unassembled WGS sequence"/>
</dbReference>
<evidence type="ECO:0000256" key="10">
    <source>
        <dbReference type="SAM" id="Phobius"/>
    </source>
</evidence>
<keyword evidence="6 10" id="KW-0812">Transmembrane</keyword>
<dbReference type="SUPFAM" id="SSF55874">
    <property type="entry name" value="ATPase domain of HSP90 chaperone/DNA topoisomerase II/histidine kinase"/>
    <property type="match status" value="1"/>
</dbReference>
<dbReference type="PANTHER" id="PTHR45436:SF5">
    <property type="entry name" value="SENSOR HISTIDINE KINASE TRCS"/>
    <property type="match status" value="1"/>
</dbReference>
<dbReference type="Gene3D" id="3.30.565.10">
    <property type="entry name" value="Histidine kinase-like ATPase, C-terminal domain"/>
    <property type="match status" value="1"/>
</dbReference>
<evidence type="ECO:0000313" key="13">
    <source>
        <dbReference type="Proteomes" id="UP000198926"/>
    </source>
</evidence>
<dbReference type="PANTHER" id="PTHR45436">
    <property type="entry name" value="SENSOR HISTIDINE KINASE YKOH"/>
    <property type="match status" value="1"/>
</dbReference>
<dbReference type="AlphaFoldDB" id="A0A1I6MX76"/>
<dbReference type="PROSITE" id="PS50109">
    <property type="entry name" value="HIS_KIN"/>
    <property type="match status" value="1"/>
</dbReference>
<dbReference type="InterPro" id="IPR003594">
    <property type="entry name" value="HATPase_dom"/>
</dbReference>
<dbReference type="InterPro" id="IPR004358">
    <property type="entry name" value="Sig_transdc_His_kin-like_C"/>
</dbReference>